<protein>
    <recommendedName>
        <fullName evidence="1">RNA-dependent RNA polymerase</fullName>
        <ecNumber evidence="1">2.7.7.48</ecNumber>
    </recommendedName>
</protein>
<accession>A0A816UUR9</accession>
<dbReference type="GO" id="GO:0003968">
    <property type="term" value="F:RNA-directed RNA polymerase activity"/>
    <property type="evidence" value="ECO:0007669"/>
    <property type="project" value="UniProtKB-KW"/>
</dbReference>
<dbReference type="PANTHER" id="PTHR23079:SF55">
    <property type="entry name" value="RNA-DIRECTED RNA POLYMERASE"/>
    <property type="match status" value="1"/>
</dbReference>
<evidence type="ECO:0000256" key="1">
    <source>
        <dbReference type="RuleBase" id="RU363098"/>
    </source>
</evidence>
<dbReference type="InterPro" id="IPR007855">
    <property type="entry name" value="RDRP"/>
</dbReference>
<comment type="caution">
    <text evidence="3">The sequence shown here is derived from an EMBL/GenBank/DDBJ whole genome shotgun (WGS) entry which is preliminary data.</text>
</comment>
<comment type="similarity">
    <text evidence="1">Belongs to the RdRP family.</text>
</comment>
<dbReference type="PANTHER" id="PTHR23079">
    <property type="entry name" value="RNA-DEPENDENT RNA POLYMERASE"/>
    <property type="match status" value="1"/>
</dbReference>
<gene>
    <name evidence="4" type="ORF">UXM345_LOCUS12458</name>
    <name evidence="3" type="ORF">XDN619_LOCUS20941</name>
</gene>
<dbReference type="EMBL" id="CAJOBF010001300">
    <property type="protein sequence ID" value="CAF3935710.1"/>
    <property type="molecule type" value="Genomic_DNA"/>
</dbReference>
<keyword evidence="1" id="KW-0694">RNA-binding</keyword>
<proteinExistence type="inferred from homology"/>
<dbReference type="InterPro" id="IPR057596">
    <property type="entry name" value="RDRP_core"/>
</dbReference>
<keyword evidence="1" id="KW-0808">Transferase</keyword>
<dbReference type="GO" id="GO:0030422">
    <property type="term" value="P:siRNA processing"/>
    <property type="evidence" value="ECO:0007669"/>
    <property type="project" value="TreeGrafter"/>
</dbReference>
<keyword evidence="1" id="KW-0548">Nucleotidyltransferase</keyword>
<dbReference type="Proteomes" id="UP000663842">
    <property type="component" value="Unassembled WGS sequence"/>
</dbReference>
<dbReference type="GO" id="GO:0031380">
    <property type="term" value="C:nuclear RNA-directed RNA polymerase complex"/>
    <property type="evidence" value="ECO:0007669"/>
    <property type="project" value="TreeGrafter"/>
</dbReference>
<sequence length="116" mass="13162">MRIFNAIDKSELRPLRDCIECLQNGKRSHSNEISGSDLDGNEYAAFWLDLVISDIDNFEPYDDDSQEPSVSLSSSMTHDDVVDVVLTISEQDYEGKLCYTHLAYVDKAGKHPLNYK</sequence>
<dbReference type="Pfam" id="PF05183">
    <property type="entry name" value="RdRP"/>
    <property type="match status" value="1"/>
</dbReference>
<evidence type="ECO:0000313" key="4">
    <source>
        <dbReference type="EMBL" id="CAF3935710.1"/>
    </source>
</evidence>
<name>A0A816UUR9_9BILA</name>
<dbReference type="Proteomes" id="UP000663887">
    <property type="component" value="Unassembled WGS sequence"/>
</dbReference>
<reference evidence="3" key="1">
    <citation type="submission" date="2021-02" db="EMBL/GenBank/DDBJ databases">
        <authorList>
            <person name="Nowell W R."/>
        </authorList>
    </citation>
    <scope>NUCLEOTIDE SEQUENCE</scope>
</reference>
<evidence type="ECO:0000259" key="2">
    <source>
        <dbReference type="Pfam" id="PF05183"/>
    </source>
</evidence>
<evidence type="ECO:0000313" key="5">
    <source>
        <dbReference type="Proteomes" id="UP000663887"/>
    </source>
</evidence>
<keyword evidence="1" id="KW-0696">RNA-directed RNA polymerase</keyword>
<organism evidence="3 5">
    <name type="scientific">Rotaria magnacalcarata</name>
    <dbReference type="NCBI Taxonomy" id="392030"/>
    <lineage>
        <taxon>Eukaryota</taxon>
        <taxon>Metazoa</taxon>
        <taxon>Spiralia</taxon>
        <taxon>Gnathifera</taxon>
        <taxon>Rotifera</taxon>
        <taxon>Eurotatoria</taxon>
        <taxon>Bdelloidea</taxon>
        <taxon>Philodinida</taxon>
        <taxon>Philodinidae</taxon>
        <taxon>Rotaria</taxon>
    </lineage>
</organism>
<comment type="catalytic activity">
    <reaction evidence="1">
        <text>RNA(n) + a ribonucleoside 5'-triphosphate = RNA(n+1) + diphosphate</text>
        <dbReference type="Rhea" id="RHEA:21248"/>
        <dbReference type="Rhea" id="RHEA-COMP:14527"/>
        <dbReference type="Rhea" id="RHEA-COMP:17342"/>
        <dbReference type="ChEBI" id="CHEBI:33019"/>
        <dbReference type="ChEBI" id="CHEBI:61557"/>
        <dbReference type="ChEBI" id="CHEBI:140395"/>
        <dbReference type="EC" id="2.7.7.48"/>
    </reaction>
</comment>
<feature type="domain" description="RDRP core" evidence="2">
    <location>
        <begin position="2"/>
        <end position="107"/>
    </location>
</feature>
<dbReference type="EMBL" id="CAJNRG010009314">
    <property type="protein sequence ID" value="CAF2112131.1"/>
    <property type="molecule type" value="Genomic_DNA"/>
</dbReference>
<dbReference type="AlphaFoldDB" id="A0A816UUR9"/>
<dbReference type="GO" id="GO:0003723">
    <property type="term" value="F:RNA binding"/>
    <property type="evidence" value="ECO:0007669"/>
    <property type="project" value="UniProtKB-KW"/>
</dbReference>
<evidence type="ECO:0000313" key="3">
    <source>
        <dbReference type="EMBL" id="CAF2112131.1"/>
    </source>
</evidence>
<dbReference type="EC" id="2.7.7.48" evidence="1"/>